<reference evidence="2" key="2">
    <citation type="journal article" date="2021" name="PeerJ">
        <title>Extensive microbial diversity within the chicken gut microbiome revealed by metagenomics and culture.</title>
        <authorList>
            <person name="Gilroy R."/>
            <person name="Ravi A."/>
            <person name="Getino M."/>
            <person name="Pursley I."/>
            <person name="Horton D.L."/>
            <person name="Alikhan N.F."/>
            <person name="Baker D."/>
            <person name="Gharbi K."/>
            <person name="Hall N."/>
            <person name="Watson M."/>
            <person name="Adriaenssens E.M."/>
            <person name="Foster-Nyarko E."/>
            <person name="Jarju S."/>
            <person name="Secka A."/>
            <person name="Antonio M."/>
            <person name="Oren A."/>
            <person name="Chaudhuri R.R."/>
            <person name="La Ragione R."/>
            <person name="Hildebrand F."/>
            <person name="Pallen M.J."/>
        </authorList>
    </citation>
    <scope>NUCLEOTIDE SEQUENCE</scope>
    <source>
        <strain evidence="2">ChiHile30-977</strain>
    </source>
</reference>
<protein>
    <recommendedName>
        <fullName evidence="1">UPF0340 protein IAA66_04300</fullName>
    </recommendedName>
</protein>
<organism evidence="2 3">
    <name type="scientific">Candidatus Avichristensenella intestinipullorum</name>
    <dbReference type="NCBI Taxonomy" id="2840693"/>
    <lineage>
        <taxon>Bacteria</taxon>
        <taxon>Bacillati</taxon>
        <taxon>Bacillota</taxon>
        <taxon>Clostridia</taxon>
        <taxon>Candidatus Avichristensenella</taxon>
    </lineage>
</organism>
<evidence type="ECO:0000313" key="2">
    <source>
        <dbReference type="EMBL" id="HIQ62794.1"/>
    </source>
</evidence>
<dbReference type="EMBL" id="DVFI01000063">
    <property type="protein sequence ID" value="HIQ62794.1"/>
    <property type="molecule type" value="Genomic_DNA"/>
</dbReference>
<dbReference type="Proteomes" id="UP000886819">
    <property type="component" value="Unassembled WGS sequence"/>
</dbReference>
<dbReference type="NCBIfam" id="TIGR01440">
    <property type="entry name" value="TIGR01440 family protein"/>
    <property type="match status" value="1"/>
</dbReference>
<dbReference type="AlphaFoldDB" id="A0A9D1CJM3"/>
<gene>
    <name evidence="2" type="ORF">IAA66_04300</name>
</gene>
<dbReference type="Pfam" id="PF04260">
    <property type="entry name" value="DUF436"/>
    <property type="match status" value="1"/>
</dbReference>
<reference evidence="2" key="1">
    <citation type="submission" date="2020-10" db="EMBL/GenBank/DDBJ databases">
        <authorList>
            <person name="Gilroy R."/>
        </authorList>
    </citation>
    <scope>NUCLEOTIDE SEQUENCE</scope>
    <source>
        <strain evidence="2">ChiHile30-977</strain>
    </source>
</reference>
<evidence type="ECO:0000256" key="1">
    <source>
        <dbReference type="HAMAP-Rule" id="MF_00800"/>
    </source>
</evidence>
<accession>A0A9D1CJM3</accession>
<dbReference type="InterPro" id="IPR006340">
    <property type="entry name" value="DUF436"/>
</dbReference>
<dbReference type="Gene3D" id="3.40.50.10360">
    <property type="entry name" value="Hypothetical protein TT1679"/>
    <property type="match status" value="1"/>
</dbReference>
<name>A0A9D1CJM3_9FIRM</name>
<comment type="caution">
    <text evidence="2">The sequence shown here is derived from an EMBL/GenBank/DDBJ whole genome shotgun (WGS) entry which is preliminary data.</text>
</comment>
<evidence type="ECO:0000313" key="3">
    <source>
        <dbReference type="Proteomes" id="UP000886819"/>
    </source>
</evidence>
<dbReference type="HAMAP" id="MF_00800">
    <property type="entry name" value="UPF0340"/>
    <property type="match status" value="1"/>
</dbReference>
<dbReference type="SUPFAM" id="SSF110710">
    <property type="entry name" value="TTHA0583/YokD-like"/>
    <property type="match status" value="1"/>
</dbReference>
<comment type="similarity">
    <text evidence="1">Belongs to the UPF0340 family.</text>
</comment>
<sequence length="181" mass="19229">MEEVYAQVREAVRFVCRQGHVQPGSLFVLGCSTSEIAGGRIGKAGSPQLGYEVARGAWEACEEAGVALAVQCCEHLNRALVLPRQAALSRGYAPVAVVPHPHAGGSCAAAMYRLLPDPVVVEAVEAEAGLDIGETLIGMHLRPVAVPLRPETPLLGQARVTMAYTRPKFIGGSRARYTLED</sequence>
<dbReference type="InterPro" id="IPR028345">
    <property type="entry name" value="Antibiotic_NAT-like"/>
</dbReference>
<proteinExistence type="inferred from homology"/>